<evidence type="ECO:0008006" key="3">
    <source>
        <dbReference type="Google" id="ProtNLM"/>
    </source>
</evidence>
<evidence type="ECO:0000313" key="2">
    <source>
        <dbReference type="Proteomes" id="UP000584867"/>
    </source>
</evidence>
<comment type="caution">
    <text evidence="1">The sequence shown here is derived from an EMBL/GenBank/DDBJ whole genome shotgun (WGS) entry which is preliminary data.</text>
</comment>
<reference evidence="1 2" key="1">
    <citation type="submission" date="2020-08" db="EMBL/GenBank/DDBJ databases">
        <title>Genomic Encyclopedia of Type Strains, Phase IV (KMG-V): Genome sequencing to study the core and pangenomes of soil and plant-associated prokaryotes.</title>
        <authorList>
            <person name="Whitman W."/>
        </authorList>
    </citation>
    <scope>NUCLEOTIDE SEQUENCE [LARGE SCALE GENOMIC DNA]</scope>
    <source>
        <strain evidence="1 2">X5P3</strain>
    </source>
</reference>
<gene>
    <name evidence="1" type="ORF">HDF15_001025</name>
</gene>
<protein>
    <recommendedName>
        <fullName evidence="3">DUF5615 domain-containing protein</fullName>
    </recommendedName>
</protein>
<proteinExistence type="predicted"/>
<dbReference type="RefSeq" id="WP_184253290.1">
    <property type="nucleotide sequence ID" value="NZ_JACHIO010000003.1"/>
</dbReference>
<organism evidence="1 2">
    <name type="scientific">Granulicella mallensis</name>
    <dbReference type="NCBI Taxonomy" id="940614"/>
    <lineage>
        <taxon>Bacteria</taxon>
        <taxon>Pseudomonadati</taxon>
        <taxon>Acidobacteriota</taxon>
        <taxon>Terriglobia</taxon>
        <taxon>Terriglobales</taxon>
        <taxon>Acidobacteriaceae</taxon>
        <taxon>Granulicella</taxon>
    </lineage>
</organism>
<dbReference type="EMBL" id="JACHIO010000003">
    <property type="protein sequence ID" value="MBB5062695.1"/>
    <property type="molecule type" value="Genomic_DNA"/>
</dbReference>
<sequence>MPLMSKKKQPFIIDEDLSAALKPYLPADSRTTVECGLRKGTPDFPFVLDLCQREKAMLVTADIEFPKHVKRYQRSHNDCCWGLMLLPDGELNQIALLRDLKEGKIKLNHPKVKDFKFDFARHDNLFINLRANPPKVSELCDCEWDDD</sequence>
<dbReference type="AlphaFoldDB" id="A0A7W7ZMJ1"/>
<dbReference type="Proteomes" id="UP000584867">
    <property type="component" value="Unassembled WGS sequence"/>
</dbReference>
<evidence type="ECO:0000313" key="1">
    <source>
        <dbReference type="EMBL" id="MBB5062695.1"/>
    </source>
</evidence>
<name>A0A7W7ZMJ1_9BACT</name>
<accession>A0A7W7ZMJ1</accession>